<keyword evidence="9" id="KW-0325">Glycoprotein</keyword>
<dbReference type="EMBL" id="CACVKT020007589">
    <property type="protein sequence ID" value="CAC5408691.1"/>
    <property type="molecule type" value="Genomic_DNA"/>
</dbReference>
<evidence type="ECO:0000256" key="6">
    <source>
        <dbReference type="ARBA" id="ARBA00022968"/>
    </source>
</evidence>
<evidence type="ECO:0000256" key="9">
    <source>
        <dbReference type="ARBA" id="ARBA00023180"/>
    </source>
</evidence>
<dbReference type="OrthoDB" id="2019572at2759"/>
<evidence type="ECO:0000256" key="3">
    <source>
        <dbReference type="ARBA" id="ARBA00022676"/>
    </source>
</evidence>
<dbReference type="AlphaFoldDB" id="A0A6J8DMF7"/>
<evidence type="ECO:0000256" key="8">
    <source>
        <dbReference type="ARBA" id="ARBA00023136"/>
    </source>
</evidence>
<dbReference type="GO" id="GO:0016020">
    <property type="term" value="C:membrane"/>
    <property type="evidence" value="ECO:0007669"/>
    <property type="project" value="UniProtKB-SubCell"/>
</dbReference>
<evidence type="ECO:0000313" key="13">
    <source>
        <dbReference type="Proteomes" id="UP000507470"/>
    </source>
</evidence>
<dbReference type="GO" id="GO:0003829">
    <property type="term" value="F:beta-1,3-galactosyl-O-glycosyl-glycoprotein beta-1,6-N-acetylglucosaminyltransferase activity"/>
    <property type="evidence" value="ECO:0007669"/>
    <property type="project" value="UniProtKB-EC"/>
</dbReference>
<evidence type="ECO:0000313" key="12">
    <source>
        <dbReference type="EMBL" id="CAC5408691.1"/>
    </source>
</evidence>
<comment type="subcellular location">
    <subcellularLocation>
        <location evidence="1">Membrane</location>
        <topology evidence="1">Single-pass type II membrane protein</topology>
    </subcellularLocation>
</comment>
<comment type="similarity">
    <text evidence="10">Belongs to the glycosyltransferase 14 family.</text>
</comment>
<keyword evidence="7 11" id="KW-1133">Transmembrane helix</keyword>
<evidence type="ECO:0000256" key="7">
    <source>
        <dbReference type="ARBA" id="ARBA00022989"/>
    </source>
</evidence>
<sequence length="509" mass="59894">MRSRKFALAEFCLRHTISTKYASFVLLCFILGTFVVRWETFVTRIQIYNSQEPARPVEIFEQQIKYLSNQTKTSYEISEISSNKVTEKNKYANVKLKFKEKKNITEKYQAKYYQAAPWERIHAKIENKDEPENYILSKKRFVKSVSCAKIIRGSKREITKSADLENDYLSVLSPTYYIRKTENCDDFINTREYITDPLSKEEKEFPLAYSILVYKSVYQFERLLRSIYRPQNFYCIHADMKMSDVDYDAVRYIISCFDNVFFSSKAYNVAWGTFSVLAADLTCMTNLLKYKWKYFINLTGQEFPLKTNREIVKILKSFNGANDVHIETKLNWEQRWEKAGPVPDKLTPYKGSVHVAVNRNFAEFVIRNATSLRLMNWLKRTDIPDEIFFTTLNHNPQLGIPGSYTGDLKTKNNLKKGDVARYKKWYSTGCTGQEQHGICIASIKDLQVLARRPEMFVNKLIWDNDHYTFDCLEELIYNRTVDGYNENAQFDTTEYSNLFFVRKALRHAK</sequence>
<keyword evidence="13" id="KW-1185">Reference proteome</keyword>
<keyword evidence="4 12" id="KW-0808">Transferase</keyword>
<reference evidence="12 13" key="1">
    <citation type="submission" date="2020-06" db="EMBL/GenBank/DDBJ databases">
        <authorList>
            <person name="Li R."/>
            <person name="Bekaert M."/>
        </authorList>
    </citation>
    <scope>NUCLEOTIDE SEQUENCE [LARGE SCALE GENOMIC DNA]</scope>
    <source>
        <strain evidence="13">wild</strain>
    </source>
</reference>
<evidence type="ECO:0000256" key="2">
    <source>
        <dbReference type="ARBA" id="ARBA00004922"/>
    </source>
</evidence>
<evidence type="ECO:0000256" key="11">
    <source>
        <dbReference type="SAM" id="Phobius"/>
    </source>
</evidence>
<proteinExistence type="inferred from homology"/>
<dbReference type="Pfam" id="PF02485">
    <property type="entry name" value="Branch"/>
    <property type="match status" value="1"/>
</dbReference>
<gene>
    <name evidence="12" type="ORF">MCOR_42060</name>
</gene>
<evidence type="ECO:0000256" key="1">
    <source>
        <dbReference type="ARBA" id="ARBA00004606"/>
    </source>
</evidence>
<dbReference type="PANTHER" id="PTHR19297">
    <property type="entry name" value="GLYCOSYLTRANSFERASE 14 FAMILY MEMBER"/>
    <property type="match status" value="1"/>
</dbReference>
<keyword evidence="5 11" id="KW-0812">Transmembrane</keyword>
<evidence type="ECO:0000256" key="10">
    <source>
        <dbReference type="ARBA" id="ARBA00038150"/>
    </source>
</evidence>
<keyword evidence="8 11" id="KW-0472">Membrane</keyword>
<organism evidence="12 13">
    <name type="scientific">Mytilus coruscus</name>
    <name type="common">Sea mussel</name>
    <dbReference type="NCBI Taxonomy" id="42192"/>
    <lineage>
        <taxon>Eukaryota</taxon>
        <taxon>Metazoa</taxon>
        <taxon>Spiralia</taxon>
        <taxon>Lophotrochozoa</taxon>
        <taxon>Mollusca</taxon>
        <taxon>Bivalvia</taxon>
        <taxon>Autobranchia</taxon>
        <taxon>Pteriomorphia</taxon>
        <taxon>Mytilida</taxon>
        <taxon>Mytiloidea</taxon>
        <taxon>Mytilidae</taxon>
        <taxon>Mytilinae</taxon>
        <taxon>Mytilus</taxon>
    </lineage>
</organism>
<comment type="pathway">
    <text evidence="2">Protein modification; protein glycosylation.</text>
</comment>
<evidence type="ECO:0000256" key="4">
    <source>
        <dbReference type="ARBA" id="ARBA00022679"/>
    </source>
</evidence>
<evidence type="ECO:0000256" key="5">
    <source>
        <dbReference type="ARBA" id="ARBA00022692"/>
    </source>
</evidence>
<dbReference type="EC" id="2.4.1.102" evidence="12"/>
<protein>
    <submittedName>
        <fullName evidence="12">GCNT1</fullName>
        <ecNumber evidence="12">2.4.1.102</ecNumber>
    </submittedName>
</protein>
<dbReference type="PANTHER" id="PTHR19297:SF191">
    <property type="entry name" value="PROTEIN XYLOSYLTRANSFERASE"/>
    <property type="match status" value="1"/>
</dbReference>
<dbReference type="InterPro" id="IPR003406">
    <property type="entry name" value="Glyco_trans_14"/>
</dbReference>
<accession>A0A6J8DMF7</accession>
<keyword evidence="3 12" id="KW-0328">Glycosyltransferase</keyword>
<name>A0A6J8DMF7_MYTCO</name>
<keyword evidence="6" id="KW-0735">Signal-anchor</keyword>
<dbReference type="Proteomes" id="UP000507470">
    <property type="component" value="Unassembled WGS sequence"/>
</dbReference>
<feature type="transmembrane region" description="Helical" evidence="11">
    <location>
        <begin position="21"/>
        <end position="38"/>
    </location>
</feature>